<keyword evidence="2" id="KW-1185">Reference proteome</keyword>
<accession>A0A6A7AQ29</accession>
<evidence type="ECO:0000313" key="2">
    <source>
        <dbReference type="Proteomes" id="UP000799423"/>
    </source>
</evidence>
<proteinExistence type="predicted"/>
<reference evidence="1" key="1">
    <citation type="submission" date="2020-01" db="EMBL/GenBank/DDBJ databases">
        <authorList>
            <consortium name="DOE Joint Genome Institute"/>
            <person name="Haridas S."/>
            <person name="Albert R."/>
            <person name="Binder M."/>
            <person name="Bloem J."/>
            <person name="Labutti K."/>
            <person name="Salamov A."/>
            <person name="Andreopoulos B."/>
            <person name="Baker S.E."/>
            <person name="Barry K."/>
            <person name="Bills G."/>
            <person name="Bluhm B.H."/>
            <person name="Cannon C."/>
            <person name="Castanera R."/>
            <person name="Culley D.E."/>
            <person name="Daum C."/>
            <person name="Ezra D."/>
            <person name="Gonzalez J.B."/>
            <person name="Henrissat B."/>
            <person name="Kuo A."/>
            <person name="Liang C."/>
            <person name="Lipzen A."/>
            <person name="Lutzoni F."/>
            <person name="Magnuson J."/>
            <person name="Mondo S."/>
            <person name="Nolan M."/>
            <person name="Ohm R."/>
            <person name="Pangilinan J."/>
            <person name="Park H.-J."/>
            <person name="Ramirez L."/>
            <person name="Alfaro M."/>
            <person name="Sun H."/>
            <person name="Tritt A."/>
            <person name="Yoshinaga Y."/>
            <person name="Zwiers L.-H."/>
            <person name="Turgeon B.G."/>
            <person name="Goodwin S.B."/>
            <person name="Spatafora J.W."/>
            <person name="Crous P.W."/>
            <person name="Grigoriev I.V."/>
        </authorList>
    </citation>
    <scope>NUCLEOTIDE SEQUENCE</scope>
    <source>
        <strain evidence="1">IPT5</strain>
    </source>
</reference>
<gene>
    <name evidence="1" type="ORF">T440DRAFT_277061</name>
</gene>
<protein>
    <submittedName>
        <fullName evidence="1">Uncharacterized protein</fullName>
    </submittedName>
</protein>
<organism evidence="1 2">
    <name type="scientific">Plenodomus tracheiphilus IPT5</name>
    <dbReference type="NCBI Taxonomy" id="1408161"/>
    <lineage>
        <taxon>Eukaryota</taxon>
        <taxon>Fungi</taxon>
        <taxon>Dikarya</taxon>
        <taxon>Ascomycota</taxon>
        <taxon>Pezizomycotina</taxon>
        <taxon>Dothideomycetes</taxon>
        <taxon>Pleosporomycetidae</taxon>
        <taxon>Pleosporales</taxon>
        <taxon>Pleosporineae</taxon>
        <taxon>Leptosphaeriaceae</taxon>
        <taxon>Plenodomus</taxon>
    </lineage>
</organism>
<evidence type="ECO:0000313" key="1">
    <source>
        <dbReference type="EMBL" id="KAF2845430.1"/>
    </source>
</evidence>
<sequence length="151" mass="16826">MGGRGERRCGVVVLACCRGKRVRLNRHLCAHAHAHGLQHRAPHVRDYRRRGVLYSPLCRYVHTRIAASSTEAMHPCCMVQLRQTPTGSRIGLMQPWRCCEAASRAACLEAGAGGLVQHHRLPLSATAIHTHTWNAHTHKHNVCSALWPRLA</sequence>
<name>A0A6A7AQ29_9PLEO</name>
<dbReference type="Proteomes" id="UP000799423">
    <property type="component" value="Unassembled WGS sequence"/>
</dbReference>
<dbReference type="AlphaFoldDB" id="A0A6A7AQ29"/>
<dbReference type="EMBL" id="MU006347">
    <property type="protein sequence ID" value="KAF2845430.1"/>
    <property type="molecule type" value="Genomic_DNA"/>
</dbReference>